<gene>
    <name evidence="1" type="ORF">PanWU01x14_283200</name>
</gene>
<evidence type="ECO:0000313" key="1">
    <source>
        <dbReference type="EMBL" id="PON42268.1"/>
    </source>
</evidence>
<name>A0A2P5B0D9_PARAD</name>
<keyword evidence="2" id="KW-1185">Reference proteome</keyword>
<accession>A0A2P5B0D9</accession>
<comment type="caution">
    <text evidence="1">The sequence shown here is derived from an EMBL/GenBank/DDBJ whole genome shotgun (WGS) entry which is preliminary data.</text>
</comment>
<evidence type="ECO:0000313" key="2">
    <source>
        <dbReference type="Proteomes" id="UP000237105"/>
    </source>
</evidence>
<dbReference type="AlphaFoldDB" id="A0A2P5B0D9"/>
<sequence length="105" mass="12037">MSSKTKSNISSRCLTNVVSQNVIHLISIAPTRALLQEDEGRNPSKKTGMRTVKKDRVRPKMLQLRRAEIHTYQAQANTEDITEQYPTLLIRTSCSGRLREQVVWK</sequence>
<dbReference type="Proteomes" id="UP000237105">
    <property type="component" value="Unassembled WGS sequence"/>
</dbReference>
<proteinExistence type="predicted"/>
<organism evidence="1 2">
    <name type="scientific">Parasponia andersonii</name>
    <name type="common">Sponia andersonii</name>
    <dbReference type="NCBI Taxonomy" id="3476"/>
    <lineage>
        <taxon>Eukaryota</taxon>
        <taxon>Viridiplantae</taxon>
        <taxon>Streptophyta</taxon>
        <taxon>Embryophyta</taxon>
        <taxon>Tracheophyta</taxon>
        <taxon>Spermatophyta</taxon>
        <taxon>Magnoliopsida</taxon>
        <taxon>eudicotyledons</taxon>
        <taxon>Gunneridae</taxon>
        <taxon>Pentapetalae</taxon>
        <taxon>rosids</taxon>
        <taxon>fabids</taxon>
        <taxon>Rosales</taxon>
        <taxon>Cannabaceae</taxon>
        <taxon>Parasponia</taxon>
    </lineage>
</organism>
<dbReference type="EMBL" id="JXTB01000395">
    <property type="protein sequence ID" value="PON42268.1"/>
    <property type="molecule type" value="Genomic_DNA"/>
</dbReference>
<reference evidence="2" key="1">
    <citation type="submission" date="2016-06" db="EMBL/GenBank/DDBJ databases">
        <title>Parallel loss of symbiosis genes in relatives of nitrogen-fixing non-legume Parasponia.</title>
        <authorList>
            <person name="Van Velzen R."/>
            <person name="Holmer R."/>
            <person name="Bu F."/>
            <person name="Rutten L."/>
            <person name="Van Zeijl A."/>
            <person name="Liu W."/>
            <person name="Santuari L."/>
            <person name="Cao Q."/>
            <person name="Sharma T."/>
            <person name="Shen D."/>
            <person name="Roswanjaya Y."/>
            <person name="Wardhani T."/>
            <person name="Kalhor M.S."/>
            <person name="Jansen J."/>
            <person name="Van den Hoogen J."/>
            <person name="Gungor B."/>
            <person name="Hartog M."/>
            <person name="Hontelez J."/>
            <person name="Verver J."/>
            <person name="Yang W.-C."/>
            <person name="Schijlen E."/>
            <person name="Repin R."/>
            <person name="Schilthuizen M."/>
            <person name="Schranz E."/>
            <person name="Heidstra R."/>
            <person name="Miyata K."/>
            <person name="Fedorova E."/>
            <person name="Kohlen W."/>
            <person name="Bisseling T."/>
            <person name="Smit S."/>
            <person name="Geurts R."/>
        </authorList>
    </citation>
    <scope>NUCLEOTIDE SEQUENCE [LARGE SCALE GENOMIC DNA]</scope>
    <source>
        <strain evidence="2">cv. WU1-14</strain>
    </source>
</reference>
<protein>
    <submittedName>
        <fullName evidence="1">Uncharacterized protein</fullName>
    </submittedName>
</protein>